<keyword evidence="2" id="KW-0472">Membrane</keyword>
<name>A0A167W434_9EURO</name>
<dbReference type="PANTHER" id="PTHR16861:SF9">
    <property type="entry name" value="CELL WALL INTEGRITY AND STRESS RESPONSE COMPONENT 1"/>
    <property type="match status" value="1"/>
</dbReference>
<evidence type="ECO:0000256" key="2">
    <source>
        <dbReference type="SAM" id="Phobius"/>
    </source>
</evidence>
<feature type="region of interest" description="Disordered" evidence="1">
    <location>
        <begin position="39"/>
        <end position="85"/>
    </location>
</feature>
<sequence>MVKHTYFARAWEGYVGVSQAPGKVENRRISSFDERRLAFRQDDDSSTSSNNSGSSGSSQTSSTASSTTSSTPTSDSTHSTSQWTTDRMITSFPSPTFTSPPHTTYDNAACPIGYLYWHCAAHPNHFLFDGCCKINPCQNDAYCPRWAYGIAAGQPNTYKLTVNDAFGQPFTDVVMASTHNGKAVTYTVDGPFATTVYPSTTALDTPTTIANPSNKSNGISGGAAAGISIGVVVGCALVAALAFFMWRRWRRGKNEGVSAAAAGGAPGAGMPGTAQEGYTPYDAMPMESAPPYMPYYDNTMKAKGPLDHDEVAPDPVELPDTSVTPLVELPANPTELPAVMKRAGSTK</sequence>
<reference evidence="3 4" key="1">
    <citation type="journal article" date="2016" name="Genome Biol. Evol.">
        <title>Divergent and convergent evolution of fungal pathogenicity.</title>
        <authorList>
            <person name="Shang Y."/>
            <person name="Xiao G."/>
            <person name="Zheng P."/>
            <person name="Cen K."/>
            <person name="Zhan S."/>
            <person name="Wang C."/>
        </authorList>
    </citation>
    <scope>NUCLEOTIDE SEQUENCE [LARGE SCALE GENOMIC DNA]</scope>
    <source>
        <strain evidence="3 4">ARSEF 7405</strain>
    </source>
</reference>
<comment type="caution">
    <text evidence="3">The sequence shown here is derived from an EMBL/GenBank/DDBJ whole genome shotgun (WGS) entry which is preliminary data.</text>
</comment>
<evidence type="ECO:0000313" key="3">
    <source>
        <dbReference type="EMBL" id="KZZ88376.1"/>
    </source>
</evidence>
<dbReference type="VEuPathDB" id="FungiDB:AAP_04948"/>
<feature type="compositionally biased region" description="Low complexity" evidence="1">
    <location>
        <begin position="46"/>
        <end position="81"/>
    </location>
</feature>
<proteinExistence type="predicted"/>
<protein>
    <submittedName>
        <fullName evidence="3">Uncharacterized protein</fullName>
    </submittedName>
</protein>
<feature type="region of interest" description="Disordered" evidence="1">
    <location>
        <begin position="305"/>
        <end position="347"/>
    </location>
</feature>
<evidence type="ECO:0000313" key="4">
    <source>
        <dbReference type="Proteomes" id="UP000242877"/>
    </source>
</evidence>
<evidence type="ECO:0000256" key="1">
    <source>
        <dbReference type="SAM" id="MobiDB-lite"/>
    </source>
</evidence>
<organism evidence="3 4">
    <name type="scientific">Ascosphaera apis ARSEF 7405</name>
    <dbReference type="NCBI Taxonomy" id="392613"/>
    <lineage>
        <taxon>Eukaryota</taxon>
        <taxon>Fungi</taxon>
        <taxon>Dikarya</taxon>
        <taxon>Ascomycota</taxon>
        <taxon>Pezizomycotina</taxon>
        <taxon>Eurotiomycetes</taxon>
        <taxon>Eurotiomycetidae</taxon>
        <taxon>Onygenales</taxon>
        <taxon>Ascosphaeraceae</taxon>
        <taxon>Ascosphaera</taxon>
    </lineage>
</organism>
<feature type="transmembrane region" description="Helical" evidence="2">
    <location>
        <begin position="223"/>
        <end position="246"/>
    </location>
</feature>
<dbReference type="AlphaFoldDB" id="A0A167W434"/>
<accession>A0A167W434</accession>
<dbReference type="EMBL" id="AZGZ01000026">
    <property type="protein sequence ID" value="KZZ88376.1"/>
    <property type="molecule type" value="Genomic_DNA"/>
</dbReference>
<dbReference type="OrthoDB" id="4207567at2759"/>
<gene>
    <name evidence="3" type="ORF">AAP_04948</name>
</gene>
<keyword evidence="4" id="KW-1185">Reference proteome</keyword>
<dbReference type="Proteomes" id="UP000242877">
    <property type="component" value="Unassembled WGS sequence"/>
</dbReference>
<keyword evidence="2" id="KW-1133">Transmembrane helix</keyword>
<keyword evidence="2" id="KW-0812">Transmembrane</keyword>
<dbReference type="PANTHER" id="PTHR16861">
    <property type="entry name" value="GLYCOPROTEIN 38"/>
    <property type="match status" value="1"/>
</dbReference>